<dbReference type="GO" id="GO:0008236">
    <property type="term" value="F:serine-type peptidase activity"/>
    <property type="evidence" value="ECO:0007669"/>
    <property type="project" value="InterPro"/>
</dbReference>
<dbReference type="Proteomes" id="UP000515806">
    <property type="component" value="Chromosome"/>
</dbReference>
<sequence length="455" mass="51372">MKTALPFLFVFFTFLSGFAQRISKAEAIADIDYLHQVIRAAHYNPFLYTTEVKYTQKINQVKSTIPDSIETRLFTLKLEEITGLIDDAHTAPTFIQSIFKADFRKPVFLPLSFVADKKGKTYSDGKALPGIIPAGAEIISVNGTSVQKFYQESALRVGGLQTYRNEIAIKMIGYNLYLSGIRPPFKIAYQYQHKKEVKTIENGSILRDLIGDAFPNLVGKPYSFKILEDKVAWIELNTLEGDYHPYLKFFDSCFTVIKQKKIKTLAIDIRKNTGGNSINADLLLGFFNSKKYTLSGGKNWKISQLYKDQLIKQGDSSNNYLKQPNNSTWQRPNCEPYDPKYASDEAFFNGRVYMITGAMTFSSANMLANGVKKFKLAMLIGEPTGENTNDFGEAYRFQLPNSKIGFSVSTSLDFGADCNDKTKHPVLPDHEIETSYLDKIKGLDPVLQYMLKVSE</sequence>
<reference evidence="3 4" key="1">
    <citation type="submission" date="2020-08" db="EMBL/GenBank/DDBJ databases">
        <title>Genome sequence of Pedobacter roseus KACC 11594T.</title>
        <authorList>
            <person name="Hyun D.-W."/>
            <person name="Bae J.-W."/>
        </authorList>
    </citation>
    <scope>NUCLEOTIDE SEQUENCE [LARGE SCALE GENOMIC DNA]</scope>
    <source>
        <strain evidence="3 4">KACC 11594</strain>
    </source>
</reference>
<dbReference type="AlphaFoldDB" id="A0A7G9QD45"/>
<dbReference type="InterPro" id="IPR005151">
    <property type="entry name" value="Tail-specific_protease"/>
</dbReference>
<accession>A0A7G9QD45</accession>
<proteinExistence type="predicted"/>
<evidence type="ECO:0000313" key="3">
    <source>
        <dbReference type="EMBL" id="QNN41270.1"/>
    </source>
</evidence>
<dbReference type="SUPFAM" id="SSF52096">
    <property type="entry name" value="ClpP/crotonase"/>
    <property type="match status" value="1"/>
</dbReference>
<feature type="chain" id="PRO_5029007002" description="Tail specific protease domain-containing protein" evidence="1">
    <location>
        <begin position="20"/>
        <end position="455"/>
    </location>
</feature>
<gene>
    <name evidence="3" type="ORF">H9L23_19450</name>
</gene>
<dbReference type="EMBL" id="CP060723">
    <property type="protein sequence ID" value="QNN41270.1"/>
    <property type="molecule type" value="Genomic_DNA"/>
</dbReference>
<dbReference type="InterPro" id="IPR029045">
    <property type="entry name" value="ClpP/crotonase-like_dom_sf"/>
</dbReference>
<evidence type="ECO:0000259" key="2">
    <source>
        <dbReference type="Pfam" id="PF03572"/>
    </source>
</evidence>
<keyword evidence="4" id="KW-1185">Reference proteome</keyword>
<name>A0A7G9QD45_9SPHI</name>
<feature type="signal peptide" evidence="1">
    <location>
        <begin position="1"/>
        <end position="19"/>
    </location>
</feature>
<organism evidence="3 4">
    <name type="scientific">Pedobacter roseus</name>
    <dbReference type="NCBI Taxonomy" id="336820"/>
    <lineage>
        <taxon>Bacteria</taxon>
        <taxon>Pseudomonadati</taxon>
        <taxon>Bacteroidota</taxon>
        <taxon>Sphingobacteriia</taxon>
        <taxon>Sphingobacteriales</taxon>
        <taxon>Sphingobacteriaceae</taxon>
        <taxon>Pedobacter</taxon>
    </lineage>
</organism>
<dbReference type="RefSeq" id="WP_187591897.1">
    <property type="nucleotide sequence ID" value="NZ_CP060723.1"/>
</dbReference>
<evidence type="ECO:0000256" key="1">
    <source>
        <dbReference type="SAM" id="SignalP"/>
    </source>
</evidence>
<keyword evidence="1" id="KW-0732">Signal</keyword>
<dbReference type="Gene3D" id="3.90.226.10">
    <property type="entry name" value="2-enoyl-CoA Hydratase, Chain A, domain 1"/>
    <property type="match status" value="1"/>
</dbReference>
<dbReference type="GO" id="GO:0006508">
    <property type="term" value="P:proteolysis"/>
    <property type="evidence" value="ECO:0007669"/>
    <property type="project" value="InterPro"/>
</dbReference>
<dbReference type="Pfam" id="PF03572">
    <property type="entry name" value="Peptidase_S41"/>
    <property type="match status" value="1"/>
</dbReference>
<dbReference type="KEGG" id="proe:H9L23_19450"/>
<feature type="domain" description="Tail specific protease" evidence="2">
    <location>
        <begin position="246"/>
        <end position="431"/>
    </location>
</feature>
<evidence type="ECO:0000313" key="4">
    <source>
        <dbReference type="Proteomes" id="UP000515806"/>
    </source>
</evidence>
<protein>
    <recommendedName>
        <fullName evidence="2">Tail specific protease domain-containing protein</fullName>
    </recommendedName>
</protein>